<dbReference type="EMBL" id="PDSK01000030">
    <property type="protein sequence ID" value="PIE35903.1"/>
    <property type="molecule type" value="Genomic_DNA"/>
</dbReference>
<proteinExistence type="predicted"/>
<evidence type="ECO:0000313" key="1">
    <source>
        <dbReference type="EMBL" id="PIE35903.1"/>
    </source>
</evidence>
<accession>A0A2G6KJS5</accession>
<organism evidence="1 2">
    <name type="scientific">candidate division KSB3 bacterium</name>
    <dbReference type="NCBI Taxonomy" id="2044937"/>
    <lineage>
        <taxon>Bacteria</taxon>
        <taxon>candidate division KSB3</taxon>
    </lineage>
</organism>
<reference evidence="1 2" key="1">
    <citation type="submission" date="2017-10" db="EMBL/GenBank/DDBJ databases">
        <title>Novel microbial diversity and functional potential in the marine mammal oral microbiome.</title>
        <authorList>
            <person name="Dudek N.K."/>
            <person name="Sun C.L."/>
            <person name="Burstein D."/>
            <person name="Kantor R.S."/>
            <person name="Aliaga Goltsman D.S."/>
            <person name="Bik E.M."/>
            <person name="Thomas B.C."/>
            <person name="Banfield J.F."/>
            <person name="Relman D.A."/>
        </authorList>
    </citation>
    <scope>NUCLEOTIDE SEQUENCE [LARGE SCALE GENOMIC DNA]</scope>
    <source>
        <strain evidence="1">DOLJORAL78_47_16</strain>
    </source>
</reference>
<name>A0A2G6KJS5_9BACT</name>
<protein>
    <submittedName>
        <fullName evidence="1">Uncharacterized protein</fullName>
    </submittedName>
</protein>
<sequence length="62" mass="7124">MKDELFQQIHKKLLAKQREFLLLGGMPEAVQSYIESASVADVIDVQRSSAETYQDDFSKYAR</sequence>
<dbReference type="Proteomes" id="UP000230821">
    <property type="component" value="Unassembled WGS sequence"/>
</dbReference>
<gene>
    <name evidence="1" type="ORF">CSA56_02345</name>
</gene>
<comment type="caution">
    <text evidence="1">The sequence shown here is derived from an EMBL/GenBank/DDBJ whole genome shotgun (WGS) entry which is preliminary data.</text>
</comment>
<dbReference type="AlphaFoldDB" id="A0A2G6KJS5"/>
<evidence type="ECO:0000313" key="2">
    <source>
        <dbReference type="Proteomes" id="UP000230821"/>
    </source>
</evidence>